<dbReference type="AlphaFoldDB" id="A0A168C6T4"/>
<evidence type="ECO:0000256" key="1">
    <source>
        <dbReference type="SAM" id="MobiDB-lite"/>
    </source>
</evidence>
<name>A0A168C6T4_9EURO</name>
<dbReference type="InterPro" id="IPR043128">
    <property type="entry name" value="Rev_trsase/Diguanyl_cyclase"/>
</dbReference>
<accession>A0A168C6T4</accession>
<protein>
    <submittedName>
        <fullName evidence="3">DNA polymerase iota</fullName>
    </submittedName>
</protein>
<feature type="region of interest" description="Disordered" evidence="1">
    <location>
        <begin position="519"/>
        <end position="572"/>
    </location>
</feature>
<dbReference type="GO" id="GO:0003887">
    <property type="term" value="F:DNA-directed DNA polymerase activity"/>
    <property type="evidence" value="ECO:0007669"/>
    <property type="project" value="TreeGrafter"/>
</dbReference>
<feature type="region of interest" description="Disordered" evidence="1">
    <location>
        <begin position="1"/>
        <end position="24"/>
    </location>
</feature>
<feature type="domain" description="UmuC" evidence="2">
    <location>
        <begin position="140"/>
        <end position="399"/>
    </location>
</feature>
<dbReference type="Gene3D" id="1.10.150.20">
    <property type="entry name" value="5' to 3' exonuclease, C-terminal subdomain"/>
    <property type="match status" value="1"/>
</dbReference>
<dbReference type="Pfam" id="PF11799">
    <property type="entry name" value="IMS_C"/>
    <property type="match status" value="1"/>
</dbReference>
<comment type="caution">
    <text evidence="3">The sequence shown here is derived from an EMBL/GenBank/DDBJ whole genome shotgun (WGS) entry which is preliminary data.</text>
</comment>
<dbReference type="GO" id="GO:0070987">
    <property type="term" value="P:error-free translesion synthesis"/>
    <property type="evidence" value="ECO:0007669"/>
    <property type="project" value="UniProtKB-ARBA"/>
</dbReference>
<evidence type="ECO:0000259" key="2">
    <source>
        <dbReference type="PROSITE" id="PS50173"/>
    </source>
</evidence>
<sequence>MQVDRSPRRTTTKQSAASAVGFDHFPSSSPVIQIRERGKVRRRRGDLSQVTVQQTDNPPYIVVQCSVTRRRKSANFTVDPSCNDVIRKDTTYLLILLEHGQHDLRNTTISAARDGVMMASNSPASIGNVQYSRRDDSRIIIHFDYDCFYASVFEAEDSSLKSRPLAVQQKQIAVTCNYEARKRGLHKLQLIKDVKRVCPDVVIVSGEDLTRFRDVSKALYSFLKNYVWSGKVERLGFDEVFMDVTSMIDYNLQQLDRERPANAFFYLSKDNSDVGFPYDATNIAGHAFPSPSDHEVEKSQTSSQADVRDTLLRQRLILGSQLAQFLRHELETQMGYTSSVGISTSKLLAKLVGNVNKPRNQTTLLPPYDEVEDEYGNFRASHVQLFLDDHDIRKIPGIGSKLARRLKEYVLERQKDDEAAIGTVTVKQLRCHPGMDQRQLEIICQGHGFPKVTGLKVWGLLNGIDPSPVTEARELPTQISIENSYGCLERVDDLRRELHTLSLRLINRMRIDLTVSTTKAFNDGSPQTTTDESQNSEQRWLAKPRTLRLSTRPSRSSSFSKTSGSKSFNSMARTSRSCPMPQFIFSFQQSMEALADTLVKDALMPLFHKLHPPCKAWKISLLNIAATNLVTVQASSPFVASADQQHHSGTAGQNIGSMLRGMQAEVKLTPGESTIAQDVSKAQRLDGSSVVITPGIVDARGTESVGTTGMYHDEDGWMSDSEDAITPDQKCDICSVYMPSFAADAHRKFHQLSDS</sequence>
<keyword evidence="4" id="KW-1185">Reference proteome</keyword>
<dbReference type="PANTHER" id="PTHR46404:SF1">
    <property type="entry name" value="DNA POLYMERASE IOTA"/>
    <property type="match status" value="1"/>
</dbReference>
<dbReference type="OrthoDB" id="447129at2759"/>
<dbReference type="SUPFAM" id="SSF56672">
    <property type="entry name" value="DNA/RNA polymerases"/>
    <property type="match status" value="1"/>
</dbReference>
<feature type="compositionally biased region" description="Low complexity" evidence="1">
    <location>
        <begin position="547"/>
        <end position="568"/>
    </location>
</feature>
<dbReference type="InterPro" id="IPR001126">
    <property type="entry name" value="UmuC"/>
</dbReference>
<dbReference type="Gene3D" id="3.30.1490.100">
    <property type="entry name" value="DNA polymerase, Y-family, little finger domain"/>
    <property type="match status" value="1"/>
</dbReference>
<evidence type="ECO:0000313" key="4">
    <source>
        <dbReference type="Proteomes" id="UP000242877"/>
    </source>
</evidence>
<dbReference type="InterPro" id="IPR036775">
    <property type="entry name" value="DNA_pol_Y-fam_lit_finger_sf"/>
</dbReference>
<dbReference type="GO" id="GO:0003684">
    <property type="term" value="F:damaged DNA binding"/>
    <property type="evidence" value="ECO:0007669"/>
    <property type="project" value="InterPro"/>
</dbReference>
<organism evidence="3 4">
    <name type="scientific">Ascosphaera apis ARSEF 7405</name>
    <dbReference type="NCBI Taxonomy" id="392613"/>
    <lineage>
        <taxon>Eukaryota</taxon>
        <taxon>Fungi</taxon>
        <taxon>Dikarya</taxon>
        <taxon>Ascomycota</taxon>
        <taxon>Pezizomycotina</taxon>
        <taxon>Eurotiomycetes</taxon>
        <taxon>Eurotiomycetidae</taxon>
        <taxon>Onygenales</taxon>
        <taxon>Ascosphaeraceae</taxon>
        <taxon>Ascosphaera</taxon>
    </lineage>
</organism>
<dbReference type="Pfam" id="PF00817">
    <property type="entry name" value="IMS"/>
    <property type="match status" value="1"/>
</dbReference>
<dbReference type="Proteomes" id="UP000242877">
    <property type="component" value="Unassembled WGS sequence"/>
</dbReference>
<dbReference type="EMBL" id="AZGZ01000003">
    <property type="protein sequence ID" value="KZZ96216.1"/>
    <property type="molecule type" value="Genomic_DNA"/>
</dbReference>
<dbReference type="InterPro" id="IPR017961">
    <property type="entry name" value="DNA_pol_Y-fam_little_finger"/>
</dbReference>
<dbReference type="VEuPathDB" id="FungiDB:AAP_00989"/>
<gene>
    <name evidence="3" type="ORF">AAP_00989</name>
</gene>
<dbReference type="PROSITE" id="PS50173">
    <property type="entry name" value="UMUC"/>
    <property type="match status" value="1"/>
</dbReference>
<dbReference type="FunFam" id="3.40.1170.60:FF:000006">
    <property type="entry name" value="DNA polymerase iota"/>
    <property type="match status" value="1"/>
</dbReference>
<feature type="compositionally biased region" description="Polar residues" evidence="1">
    <location>
        <begin position="519"/>
        <end position="538"/>
    </location>
</feature>
<dbReference type="InterPro" id="IPR043502">
    <property type="entry name" value="DNA/RNA_pol_sf"/>
</dbReference>
<proteinExistence type="predicted"/>
<dbReference type="Gene3D" id="3.30.70.270">
    <property type="match status" value="1"/>
</dbReference>
<evidence type="ECO:0000313" key="3">
    <source>
        <dbReference type="EMBL" id="KZZ96216.1"/>
    </source>
</evidence>
<reference evidence="3 4" key="1">
    <citation type="journal article" date="2016" name="Genome Biol. Evol.">
        <title>Divergent and convergent evolution of fungal pathogenicity.</title>
        <authorList>
            <person name="Shang Y."/>
            <person name="Xiao G."/>
            <person name="Zheng P."/>
            <person name="Cen K."/>
            <person name="Zhan S."/>
            <person name="Wang C."/>
        </authorList>
    </citation>
    <scope>NUCLEOTIDE SEQUENCE [LARGE SCALE GENOMIC DNA]</scope>
    <source>
        <strain evidence="3 4">ARSEF 7405</strain>
    </source>
</reference>
<dbReference type="GO" id="GO:0006281">
    <property type="term" value="P:DNA repair"/>
    <property type="evidence" value="ECO:0007669"/>
    <property type="project" value="InterPro"/>
</dbReference>
<dbReference type="Gene3D" id="3.40.1170.60">
    <property type="match status" value="1"/>
</dbReference>
<dbReference type="PANTHER" id="PTHR46404">
    <property type="entry name" value="DNA POLYMERASE IOTA"/>
    <property type="match status" value="1"/>
</dbReference>